<organism evidence="1 2">
    <name type="scientific">Dreissena polymorpha</name>
    <name type="common">Zebra mussel</name>
    <name type="synonym">Mytilus polymorpha</name>
    <dbReference type="NCBI Taxonomy" id="45954"/>
    <lineage>
        <taxon>Eukaryota</taxon>
        <taxon>Metazoa</taxon>
        <taxon>Spiralia</taxon>
        <taxon>Lophotrochozoa</taxon>
        <taxon>Mollusca</taxon>
        <taxon>Bivalvia</taxon>
        <taxon>Autobranchia</taxon>
        <taxon>Heteroconchia</taxon>
        <taxon>Euheterodonta</taxon>
        <taxon>Imparidentia</taxon>
        <taxon>Neoheterodontei</taxon>
        <taxon>Myida</taxon>
        <taxon>Dreissenoidea</taxon>
        <taxon>Dreissenidae</taxon>
        <taxon>Dreissena</taxon>
    </lineage>
</organism>
<reference evidence="1" key="2">
    <citation type="submission" date="2020-11" db="EMBL/GenBank/DDBJ databases">
        <authorList>
            <person name="McCartney M.A."/>
            <person name="Auch B."/>
            <person name="Kono T."/>
            <person name="Mallez S."/>
            <person name="Becker A."/>
            <person name="Gohl D.M."/>
            <person name="Silverstein K.A.T."/>
            <person name="Koren S."/>
            <person name="Bechman K.B."/>
            <person name="Herman A."/>
            <person name="Abrahante J.E."/>
            <person name="Garbe J."/>
        </authorList>
    </citation>
    <scope>NUCLEOTIDE SEQUENCE</scope>
    <source>
        <strain evidence="1">Duluth1</strain>
        <tissue evidence="1">Whole animal</tissue>
    </source>
</reference>
<gene>
    <name evidence="1" type="ORF">DPMN_155854</name>
</gene>
<keyword evidence="2" id="KW-1185">Reference proteome</keyword>
<comment type="caution">
    <text evidence="1">The sequence shown here is derived from an EMBL/GenBank/DDBJ whole genome shotgun (WGS) entry which is preliminary data.</text>
</comment>
<dbReference type="Proteomes" id="UP000828390">
    <property type="component" value="Unassembled WGS sequence"/>
</dbReference>
<dbReference type="AlphaFoldDB" id="A0A9D4FPL4"/>
<dbReference type="EMBL" id="JAIWYP010000007">
    <property type="protein sequence ID" value="KAH3802182.1"/>
    <property type="molecule type" value="Genomic_DNA"/>
</dbReference>
<reference evidence="1" key="1">
    <citation type="journal article" date="2019" name="bioRxiv">
        <title>The Genome of the Zebra Mussel, Dreissena polymorpha: A Resource for Invasive Species Research.</title>
        <authorList>
            <person name="McCartney M.A."/>
            <person name="Auch B."/>
            <person name="Kono T."/>
            <person name="Mallez S."/>
            <person name="Zhang Y."/>
            <person name="Obille A."/>
            <person name="Becker A."/>
            <person name="Abrahante J.E."/>
            <person name="Garbe J."/>
            <person name="Badalamenti J.P."/>
            <person name="Herman A."/>
            <person name="Mangelson H."/>
            <person name="Liachko I."/>
            <person name="Sullivan S."/>
            <person name="Sone E.D."/>
            <person name="Koren S."/>
            <person name="Silverstein K.A.T."/>
            <person name="Beckman K.B."/>
            <person name="Gohl D.M."/>
        </authorList>
    </citation>
    <scope>NUCLEOTIDE SEQUENCE</scope>
    <source>
        <strain evidence="1">Duluth1</strain>
        <tissue evidence="1">Whole animal</tissue>
    </source>
</reference>
<accession>A0A9D4FPL4</accession>
<evidence type="ECO:0000313" key="2">
    <source>
        <dbReference type="Proteomes" id="UP000828390"/>
    </source>
</evidence>
<sequence length="83" mass="9664">MQLCKQLLSETRASTLKRIDPNRIMFVFNNWDLVDEKEPSDTGAENTVWKEIVTKIQTYFPGILDDDQIFKLSTIEASYINVH</sequence>
<evidence type="ECO:0000313" key="1">
    <source>
        <dbReference type="EMBL" id="KAH3802182.1"/>
    </source>
</evidence>
<protein>
    <submittedName>
        <fullName evidence="1">Uncharacterized protein</fullName>
    </submittedName>
</protein>
<proteinExistence type="predicted"/>
<name>A0A9D4FPL4_DREPO</name>